<dbReference type="SUPFAM" id="SSF52540">
    <property type="entry name" value="P-loop containing nucleoside triphosphate hydrolases"/>
    <property type="match status" value="1"/>
</dbReference>
<dbReference type="SMART" id="SM00175">
    <property type="entry name" value="RAB"/>
    <property type="match status" value="1"/>
</dbReference>
<proteinExistence type="predicted"/>
<evidence type="ECO:0000256" key="1">
    <source>
        <dbReference type="ARBA" id="ARBA00022741"/>
    </source>
</evidence>
<dbReference type="Pfam" id="PF00071">
    <property type="entry name" value="Ras"/>
    <property type="match status" value="1"/>
</dbReference>
<evidence type="ECO:0000256" key="2">
    <source>
        <dbReference type="ARBA" id="ARBA00023134"/>
    </source>
</evidence>
<dbReference type="Proteomes" id="UP000095280">
    <property type="component" value="Unplaced"/>
</dbReference>
<dbReference type="NCBIfam" id="TIGR00231">
    <property type="entry name" value="small_GTP"/>
    <property type="match status" value="1"/>
</dbReference>
<dbReference type="CDD" id="cd00154">
    <property type="entry name" value="Rab"/>
    <property type="match status" value="1"/>
</dbReference>
<dbReference type="Gene3D" id="3.40.50.300">
    <property type="entry name" value="P-loop containing nucleotide triphosphate hydrolases"/>
    <property type="match status" value="1"/>
</dbReference>
<evidence type="ECO:0000313" key="4">
    <source>
        <dbReference type="Proteomes" id="UP000095280"/>
    </source>
</evidence>
<dbReference type="InterPro" id="IPR050227">
    <property type="entry name" value="Rab"/>
</dbReference>
<feature type="compositionally biased region" description="Low complexity" evidence="3">
    <location>
        <begin position="1"/>
        <end position="17"/>
    </location>
</feature>
<dbReference type="InterPro" id="IPR027417">
    <property type="entry name" value="P-loop_NTPase"/>
</dbReference>
<dbReference type="GO" id="GO:0003924">
    <property type="term" value="F:GTPase activity"/>
    <property type="evidence" value="ECO:0007669"/>
    <property type="project" value="InterPro"/>
</dbReference>
<dbReference type="InterPro" id="IPR001806">
    <property type="entry name" value="Small_GTPase"/>
</dbReference>
<evidence type="ECO:0000313" key="5">
    <source>
        <dbReference type="WBParaSite" id="maker-uti_cns_0017861-snap-gene-0.3-mRNA-1"/>
    </source>
</evidence>
<dbReference type="PRINTS" id="PR00449">
    <property type="entry name" value="RASTRNSFRMNG"/>
</dbReference>
<name>A0A1I8IVD7_9PLAT</name>
<keyword evidence="1" id="KW-0547">Nucleotide-binding</keyword>
<sequence>TSSACSPSDDCSGSSSDFDTDVEQRRKQGGGIPLADELAEAAPPARRTRQRRHRHSRSSRSRRHRLPSRSASSAVVAESDYFNMASDVTERQPERLFKIVTAGDAAVGKTSFVSCFCDDSCPTATVTTVGVDFRTRTLAVDDHVIAIQLWDTAGQERFRSLAKSYFRRADGALLIYDCTDEGSFVGVRDWLLEIRESSNSEIPVMLVANK</sequence>
<organism evidence="4 5">
    <name type="scientific">Macrostomum lignano</name>
    <dbReference type="NCBI Taxonomy" id="282301"/>
    <lineage>
        <taxon>Eukaryota</taxon>
        <taxon>Metazoa</taxon>
        <taxon>Spiralia</taxon>
        <taxon>Lophotrochozoa</taxon>
        <taxon>Platyhelminthes</taxon>
        <taxon>Rhabditophora</taxon>
        <taxon>Macrostomorpha</taxon>
        <taxon>Macrostomida</taxon>
        <taxon>Macrostomidae</taxon>
        <taxon>Macrostomum</taxon>
    </lineage>
</organism>
<dbReference type="GO" id="GO:0005525">
    <property type="term" value="F:GTP binding"/>
    <property type="evidence" value="ECO:0007669"/>
    <property type="project" value="UniProtKB-KW"/>
</dbReference>
<protein>
    <submittedName>
        <fullName evidence="5">Ras-related protein Rab-18</fullName>
    </submittedName>
</protein>
<feature type="region of interest" description="Disordered" evidence="3">
    <location>
        <begin position="1"/>
        <end position="72"/>
    </location>
</feature>
<dbReference type="AlphaFoldDB" id="A0A1I8IVD7"/>
<dbReference type="FunFam" id="3.40.50.300:FF:001447">
    <property type="entry name" value="Ras-related protein Rab-1B"/>
    <property type="match status" value="1"/>
</dbReference>
<keyword evidence="2" id="KW-0342">GTP-binding</keyword>
<feature type="compositionally biased region" description="Basic residues" evidence="3">
    <location>
        <begin position="46"/>
        <end position="67"/>
    </location>
</feature>
<dbReference type="SMART" id="SM00173">
    <property type="entry name" value="RAS"/>
    <property type="match status" value="1"/>
</dbReference>
<dbReference type="SMART" id="SM00174">
    <property type="entry name" value="RHO"/>
    <property type="match status" value="1"/>
</dbReference>
<dbReference type="PANTHER" id="PTHR47977">
    <property type="entry name" value="RAS-RELATED PROTEIN RAB"/>
    <property type="match status" value="1"/>
</dbReference>
<dbReference type="PROSITE" id="PS51419">
    <property type="entry name" value="RAB"/>
    <property type="match status" value="1"/>
</dbReference>
<dbReference type="InterPro" id="IPR005225">
    <property type="entry name" value="Small_GTP-bd"/>
</dbReference>
<dbReference type="WBParaSite" id="maker-uti_cns_0017861-snap-gene-0.3-mRNA-1">
    <property type="protein sequence ID" value="maker-uti_cns_0017861-snap-gene-0.3-mRNA-1"/>
    <property type="gene ID" value="maker-uti_cns_0017861-snap-gene-0.3"/>
</dbReference>
<accession>A0A1I8IVD7</accession>
<evidence type="ECO:0000256" key="3">
    <source>
        <dbReference type="SAM" id="MobiDB-lite"/>
    </source>
</evidence>
<reference evidence="5" key="1">
    <citation type="submission" date="2016-11" db="UniProtKB">
        <authorList>
            <consortium name="WormBaseParasite"/>
        </authorList>
    </citation>
    <scope>IDENTIFICATION</scope>
</reference>
<keyword evidence="4" id="KW-1185">Reference proteome</keyword>